<reference evidence="3" key="2">
    <citation type="submission" date="2020-09" db="EMBL/GenBank/DDBJ databases">
        <authorList>
            <person name="Sun Q."/>
            <person name="Ohkuma M."/>
        </authorList>
    </citation>
    <scope>NUCLEOTIDE SEQUENCE</scope>
    <source>
        <strain evidence="3">JCM 12580</strain>
    </source>
</reference>
<evidence type="ECO:0000259" key="2">
    <source>
        <dbReference type="SMART" id="SM00014"/>
    </source>
</evidence>
<feature type="transmembrane region" description="Helical" evidence="1">
    <location>
        <begin position="185"/>
        <end position="206"/>
    </location>
</feature>
<protein>
    <submittedName>
        <fullName evidence="3">Phosphatidylglycerophosphatase B</fullName>
    </submittedName>
</protein>
<dbReference type="PANTHER" id="PTHR14969">
    <property type="entry name" value="SPHINGOSINE-1-PHOSPHATE PHOSPHOHYDROLASE"/>
    <property type="match status" value="1"/>
</dbReference>
<proteinExistence type="predicted"/>
<feature type="transmembrane region" description="Helical" evidence="1">
    <location>
        <begin position="7"/>
        <end position="28"/>
    </location>
</feature>
<dbReference type="Proteomes" id="UP000658382">
    <property type="component" value="Unassembled WGS sequence"/>
</dbReference>
<keyword evidence="1" id="KW-1133">Transmembrane helix</keyword>
<dbReference type="AlphaFoldDB" id="A0A917PTZ6"/>
<dbReference type="PANTHER" id="PTHR14969:SF13">
    <property type="entry name" value="AT30094P"/>
    <property type="match status" value="1"/>
</dbReference>
<reference evidence="3" key="1">
    <citation type="journal article" date="2014" name="Int. J. Syst. Evol. Microbiol.">
        <title>Complete genome sequence of Corynebacterium casei LMG S-19264T (=DSM 44701T), isolated from a smear-ripened cheese.</title>
        <authorList>
            <consortium name="US DOE Joint Genome Institute (JGI-PGF)"/>
            <person name="Walter F."/>
            <person name="Albersmeier A."/>
            <person name="Kalinowski J."/>
            <person name="Ruckert C."/>
        </authorList>
    </citation>
    <scope>NUCLEOTIDE SEQUENCE</scope>
    <source>
        <strain evidence="3">JCM 12580</strain>
    </source>
</reference>
<keyword evidence="1" id="KW-0472">Membrane</keyword>
<feature type="transmembrane region" description="Helical" evidence="1">
    <location>
        <begin position="154"/>
        <end position="173"/>
    </location>
</feature>
<dbReference type="RefSeq" id="WP_188632332.1">
    <property type="nucleotide sequence ID" value="NZ_BMNQ01000013.1"/>
</dbReference>
<evidence type="ECO:0000313" key="3">
    <source>
        <dbReference type="EMBL" id="GGJ92172.1"/>
    </source>
</evidence>
<feature type="transmembrane region" description="Helical" evidence="1">
    <location>
        <begin position="89"/>
        <end position="109"/>
    </location>
</feature>
<accession>A0A917PTZ6</accession>
<dbReference type="SMART" id="SM00014">
    <property type="entry name" value="acidPPc"/>
    <property type="match status" value="1"/>
</dbReference>
<feature type="transmembrane region" description="Helical" evidence="1">
    <location>
        <begin position="129"/>
        <end position="147"/>
    </location>
</feature>
<dbReference type="SUPFAM" id="SSF48317">
    <property type="entry name" value="Acid phosphatase/Vanadium-dependent haloperoxidase"/>
    <property type="match status" value="1"/>
</dbReference>
<keyword evidence="4" id="KW-1185">Reference proteome</keyword>
<feature type="transmembrane region" description="Helical" evidence="1">
    <location>
        <begin position="61"/>
        <end position="82"/>
    </location>
</feature>
<keyword evidence="1" id="KW-0812">Transmembrane</keyword>
<comment type="caution">
    <text evidence="3">The sequence shown here is derived from an EMBL/GenBank/DDBJ whole genome shotgun (WGS) entry which is preliminary data.</text>
</comment>
<evidence type="ECO:0000256" key="1">
    <source>
        <dbReference type="SAM" id="Phobius"/>
    </source>
</evidence>
<name>A0A917PTZ6_9BACI</name>
<dbReference type="InterPro" id="IPR000326">
    <property type="entry name" value="PAP2/HPO"/>
</dbReference>
<sequence>MWYKRSDVILFLVIALLVMTGIWVFRIISGKVLYVDRLTRDLVEKLDNTVVFAFFRWVTELGSGTFLTPFTILMGLIFWFLFRERLQALVFALGTLSSYGVNILIKHLVERERPAILAAADAEGFSFPSGHAMISMVCYGLFAYFLVKKLSSSRLVLIAQISPALLILLIGISRYVINVHYLTDVLAGFILGFIYLMGLIYIYEWLKSSKWKAPS</sequence>
<dbReference type="InterPro" id="IPR036938">
    <property type="entry name" value="PAP2/HPO_sf"/>
</dbReference>
<evidence type="ECO:0000313" key="4">
    <source>
        <dbReference type="Proteomes" id="UP000658382"/>
    </source>
</evidence>
<dbReference type="Pfam" id="PF01569">
    <property type="entry name" value="PAP2"/>
    <property type="match status" value="1"/>
</dbReference>
<gene>
    <name evidence="3" type="ORF">GCM10007063_13490</name>
</gene>
<dbReference type="CDD" id="cd03392">
    <property type="entry name" value="PAP2_like_2"/>
    <property type="match status" value="1"/>
</dbReference>
<dbReference type="EMBL" id="BMNQ01000013">
    <property type="protein sequence ID" value="GGJ92172.1"/>
    <property type="molecule type" value="Genomic_DNA"/>
</dbReference>
<organism evidence="3 4">
    <name type="scientific">Lentibacillus kapialis</name>
    <dbReference type="NCBI Taxonomy" id="340214"/>
    <lineage>
        <taxon>Bacteria</taxon>
        <taxon>Bacillati</taxon>
        <taxon>Bacillota</taxon>
        <taxon>Bacilli</taxon>
        <taxon>Bacillales</taxon>
        <taxon>Bacillaceae</taxon>
        <taxon>Lentibacillus</taxon>
    </lineage>
</organism>
<dbReference type="Gene3D" id="1.20.144.10">
    <property type="entry name" value="Phosphatidic acid phosphatase type 2/haloperoxidase"/>
    <property type="match status" value="2"/>
</dbReference>
<feature type="domain" description="Phosphatidic acid phosphatase type 2/haloperoxidase" evidence="2">
    <location>
        <begin position="88"/>
        <end position="200"/>
    </location>
</feature>